<dbReference type="PANTHER" id="PTHR11895:SF7">
    <property type="entry name" value="GLUTAMYL-TRNA(GLN) AMIDOTRANSFERASE SUBUNIT A, MITOCHONDRIAL"/>
    <property type="match status" value="1"/>
</dbReference>
<evidence type="ECO:0000256" key="1">
    <source>
        <dbReference type="ARBA" id="ARBA00009199"/>
    </source>
</evidence>
<dbReference type="InterPro" id="IPR023631">
    <property type="entry name" value="Amidase_dom"/>
</dbReference>
<dbReference type="EMBL" id="JACBZS010000001">
    <property type="protein sequence ID" value="NYI70426.1"/>
    <property type="molecule type" value="Genomic_DNA"/>
</dbReference>
<keyword evidence="4" id="KW-0436">Ligase</keyword>
<evidence type="ECO:0000313" key="4">
    <source>
        <dbReference type="EMBL" id="NYI70426.1"/>
    </source>
</evidence>
<dbReference type="GO" id="GO:0050566">
    <property type="term" value="F:asparaginyl-tRNA synthase (glutamine-hydrolyzing) activity"/>
    <property type="evidence" value="ECO:0007669"/>
    <property type="project" value="UniProtKB-EC"/>
</dbReference>
<name>A0A7Z0D7Z9_9ACTN</name>
<dbReference type="PROSITE" id="PS00571">
    <property type="entry name" value="AMIDASES"/>
    <property type="match status" value="1"/>
</dbReference>
<dbReference type="RefSeq" id="WP_179444386.1">
    <property type="nucleotide sequence ID" value="NZ_JACBZS010000001.1"/>
</dbReference>
<protein>
    <submittedName>
        <fullName evidence="4">Aspartyl-tRNA(Asn)/glutamyl-tRNA(Gln) amidotransferase subunit A</fullName>
        <ecNumber evidence="4">6.3.5.6</ecNumber>
        <ecNumber evidence="4">6.3.5.7</ecNumber>
    </submittedName>
</protein>
<dbReference type="PANTHER" id="PTHR11895">
    <property type="entry name" value="TRANSAMIDASE"/>
    <property type="match status" value="1"/>
</dbReference>
<keyword evidence="5" id="KW-1185">Reference proteome</keyword>
<dbReference type="InterPro" id="IPR036928">
    <property type="entry name" value="AS_sf"/>
</dbReference>
<accession>A0A7Z0D7Z9</accession>
<dbReference type="InterPro" id="IPR000120">
    <property type="entry name" value="Amidase"/>
</dbReference>
<dbReference type="SUPFAM" id="SSF75304">
    <property type="entry name" value="Amidase signature (AS) enzymes"/>
    <property type="match status" value="1"/>
</dbReference>
<sequence>MTQELRWLGAGELAEAYRSRRLDPVEVAAALLDLAEADGTNAFCLIDRDETLAQAAAARDRFAAGTSAGPLDGVPVSIKDLLYTAGWPTLRGSELITPESEPWTEDAPAVARLREAGAVLLGKVTTPEFGWKGVTDSPRTGVTTNPWDRTRTSGGSSGGSASAVAQGIGPLSIGTDGGGSVRIPGAFCGIVAMKPTYGLIPLWPASPFGTLSHAGPMTRSVADAAVALDVITGFDHRDWSAMPTPATSFTDALGADDLAGVRVAYSPDLGYGRNEPGVQAAVERAVARLADLGASVEQVELGWDDPADAFHVLWFSGARQVVAGYGPGAEERIDPKIRAALGRHGPFSADDYIAANARRMDLGQRMGRLHRDHDVLVTPTLPRVAFEAGVDVPEGSASQDWTSWTPYTYPFNLTQQPAITVPCGLVDGLPVGLQVVGARHRDDLVLRVADAYERNADLGPVRPPEPGEGS</sequence>
<feature type="compositionally biased region" description="Polar residues" evidence="2">
    <location>
        <begin position="137"/>
        <end position="147"/>
    </location>
</feature>
<feature type="region of interest" description="Disordered" evidence="2">
    <location>
        <begin position="132"/>
        <end position="161"/>
    </location>
</feature>
<dbReference type="EC" id="6.3.5.7" evidence="4"/>
<dbReference type="NCBIfam" id="NF004815">
    <property type="entry name" value="PRK06169.1"/>
    <property type="match status" value="1"/>
</dbReference>
<dbReference type="AlphaFoldDB" id="A0A7Z0D7Z9"/>
<dbReference type="GO" id="GO:0050567">
    <property type="term" value="F:glutaminyl-tRNA synthase (glutamine-hydrolyzing) activity"/>
    <property type="evidence" value="ECO:0007669"/>
    <property type="project" value="UniProtKB-EC"/>
</dbReference>
<comment type="similarity">
    <text evidence="1">Belongs to the amidase family.</text>
</comment>
<evidence type="ECO:0000313" key="5">
    <source>
        <dbReference type="Proteomes" id="UP000527616"/>
    </source>
</evidence>
<gene>
    <name evidence="4" type="ORF">GGQ54_000986</name>
</gene>
<dbReference type="EC" id="6.3.5.6" evidence="4"/>
<dbReference type="Proteomes" id="UP000527616">
    <property type="component" value="Unassembled WGS sequence"/>
</dbReference>
<dbReference type="Gene3D" id="3.90.1300.10">
    <property type="entry name" value="Amidase signature (AS) domain"/>
    <property type="match status" value="1"/>
</dbReference>
<proteinExistence type="inferred from homology"/>
<evidence type="ECO:0000259" key="3">
    <source>
        <dbReference type="Pfam" id="PF01425"/>
    </source>
</evidence>
<reference evidence="4 5" key="1">
    <citation type="submission" date="2020-07" db="EMBL/GenBank/DDBJ databases">
        <title>Sequencing the genomes of 1000 actinobacteria strains.</title>
        <authorList>
            <person name="Klenk H.-P."/>
        </authorList>
    </citation>
    <scope>NUCLEOTIDE SEQUENCE [LARGE SCALE GENOMIC DNA]</scope>
    <source>
        <strain evidence="4 5">DSM 103164</strain>
    </source>
</reference>
<keyword evidence="4" id="KW-0808">Transferase</keyword>
<dbReference type="GO" id="GO:0016740">
    <property type="term" value="F:transferase activity"/>
    <property type="evidence" value="ECO:0007669"/>
    <property type="project" value="UniProtKB-KW"/>
</dbReference>
<comment type="caution">
    <text evidence="4">The sequence shown here is derived from an EMBL/GenBank/DDBJ whole genome shotgun (WGS) entry which is preliminary data.</text>
</comment>
<dbReference type="InterPro" id="IPR020556">
    <property type="entry name" value="Amidase_CS"/>
</dbReference>
<organism evidence="4 5">
    <name type="scientific">Naumannella cuiyingiana</name>
    <dbReference type="NCBI Taxonomy" id="1347891"/>
    <lineage>
        <taxon>Bacteria</taxon>
        <taxon>Bacillati</taxon>
        <taxon>Actinomycetota</taxon>
        <taxon>Actinomycetes</taxon>
        <taxon>Propionibacteriales</taxon>
        <taxon>Propionibacteriaceae</taxon>
        <taxon>Naumannella</taxon>
    </lineage>
</organism>
<evidence type="ECO:0000256" key="2">
    <source>
        <dbReference type="SAM" id="MobiDB-lite"/>
    </source>
</evidence>
<dbReference type="Pfam" id="PF01425">
    <property type="entry name" value="Amidase"/>
    <property type="match status" value="1"/>
</dbReference>
<feature type="domain" description="Amidase" evidence="3">
    <location>
        <begin position="29"/>
        <end position="446"/>
    </location>
</feature>